<dbReference type="Pfam" id="PF00534">
    <property type="entry name" value="Glycos_transf_1"/>
    <property type="match status" value="1"/>
</dbReference>
<dbReference type="Pfam" id="PF13641">
    <property type="entry name" value="Glyco_tranf_2_3"/>
    <property type="match status" value="1"/>
</dbReference>
<name>A0A3D9ULZ3_9MICO</name>
<reference evidence="4 5" key="1">
    <citation type="submission" date="2018-08" db="EMBL/GenBank/DDBJ databases">
        <title>Sequencing the genomes of 1000 actinobacteria strains.</title>
        <authorList>
            <person name="Klenk H.-P."/>
        </authorList>
    </citation>
    <scope>NUCLEOTIDE SEQUENCE [LARGE SCALE GENOMIC DNA]</scope>
    <source>
        <strain evidence="4 5">DSM 22967</strain>
    </source>
</reference>
<dbReference type="Gene3D" id="3.90.550.10">
    <property type="entry name" value="Spore Coat Polysaccharide Biosynthesis Protein SpsA, Chain A"/>
    <property type="match status" value="1"/>
</dbReference>
<accession>A0A3D9ULZ3</accession>
<evidence type="ECO:0000313" key="5">
    <source>
        <dbReference type="Proteomes" id="UP000256253"/>
    </source>
</evidence>
<dbReference type="GO" id="GO:0016757">
    <property type="term" value="F:glycosyltransferase activity"/>
    <property type="evidence" value="ECO:0007669"/>
    <property type="project" value="InterPro"/>
</dbReference>
<dbReference type="InterPro" id="IPR050194">
    <property type="entry name" value="Glycosyltransferase_grp1"/>
</dbReference>
<protein>
    <recommendedName>
        <fullName evidence="1">D-inositol 3-phosphate glycosyltransferase</fullName>
    </recommendedName>
</protein>
<dbReference type="AlphaFoldDB" id="A0A3D9ULZ3"/>
<dbReference type="Gene3D" id="3.40.50.2000">
    <property type="entry name" value="Glycogen Phosphorylase B"/>
    <property type="match status" value="2"/>
</dbReference>
<dbReference type="SUPFAM" id="SSF53756">
    <property type="entry name" value="UDP-Glycosyltransferase/glycogen phosphorylase"/>
    <property type="match status" value="1"/>
</dbReference>
<dbReference type="Proteomes" id="UP000256253">
    <property type="component" value="Unassembled WGS sequence"/>
</dbReference>
<sequence>MRVLRISHSAVVSEWRARDRSIRAHDVDLRLLSAKVWNEGGRDVTLSPEPGEEVIGVATRGKHPALFVYDPRPIWRELRRPLDVIDIHEEPFALATAEVLLLRRLARQSAPYVLYSAQNLDKRYAVPFRWLERWALRHAAAVQVCNAEAGRIVERKGFPGRSTLLGLGIDTAQFAPGSDHPTTTGEICVGYAGRFESHKGVSVLLDALALEPRLHLQLAGAGPSEARLRAQAAELGLEPRVTWRGSLSGSALADFYRELDVLAVPSLTTPNWIEQFGRVVVEAMACGTPVVASASGALPEVVGEGGLLVPEAQPRALADALVRAATEPERSRLSAAATARGADYDWQQIAAEQVDMYRRMVHEPLATGERRVHVVLVAYGAPELVDRALAPLTGLDITVVDNSSRADIADVAARHGAAYIDPGRNGGFGAGVNVALGRPEVAGADVLLLNPDAVISPAEVHILHTRLLAEPDLASVAPAQHDADGRPSRVAWPLPSPGRSVLEAVGLGRLGPQNTYVTGAIMLLRAEALAQVGGFDQRFFLYAEETDWAARSARLGWRHALVPEVEALHIGAATSSNSDVREAHFHASQEIYHRKHFGAAGWQVVRWAQIAGAAARSVVLSGERGAHARARARHYLQGPLAVRAALVRTSDQSESTT</sequence>
<dbReference type="PANTHER" id="PTHR45947:SF3">
    <property type="entry name" value="SULFOQUINOVOSYL TRANSFERASE SQD2"/>
    <property type="match status" value="1"/>
</dbReference>
<dbReference type="InterPro" id="IPR029044">
    <property type="entry name" value="Nucleotide-diphossugar_trans"/>
</dbReference>
<dbReference type="CDD" id="cd03801">
    <property type="entry name" value="GT4_PimA-like"/>
    <property type="match status" value="1"/>
</dbReference>
<organism evidence="4 5">
    <name type="scientific">Calidifontibacter indicus</name>
    <dbReference type="NCBI Taxonomy" id="419650"/>
    <lineage>
        <taxon>Bacteria</taxon>
        <taxon>Bacillati</taxon>
        <taxon>Actinomycetota</taxon>
        <taxon>Actinomycetes</taxon>
        <taxon>Micrococcales</taxon>
        <taxon>Dermacoccaceae</taxon>
        <taxon>Calidifontibacter</taxon>
    </lineage>
</organism>
<evidence type="ECO:0000313" key="4">
    <source>
        <dbReference type="EMBL" id="REF30366.1"/>
    </source>
</evidence>
<comment type="caution">
    <text evidence="4">The sequence shown here is derived from an EMBL/GenBank/DDBJ whole genome shotgun (WGS) entry which is preliminary data.</text>
</comment>
<keyword evidence="2 4" id="KW-0808">Transferase</keyword>
<feature type="domain" description="Glycosyl transferase family 1" evidence="3">
    <location>
        <begin position="184"/>
        <end position="337"/>
    </location>
</feature>
<evidence type="ECO:0000256" key="2">
    <source>
        <dbReference type="ARBA" id="ARBA00022679"/>
    </source>
</evidence>
<proteinExistence type="predicted"/>
<dbReference type="SUPFAM" id="SSF53448">
    <property type="entry name" value="Nucleotide-diphospho-sugar transferases"/>
    <property type="match status" value="1"/>
</dbReference>
<evidence type="ECO:0000256" key="1">
    <source>
        <dbReference type="ARBA" id="ARBA00021292"/>
    </source>
</evidence>
<dbReference type="EMBL" id="QTUA01000001">
    <property type="protein sequence ID" value="REF30366.1"/>
    <property type="molecule type" value="Genomic_DNA"/>
</dbReference>
<gene>
    <name evidence="4" type="ORF">DFJ65_1372</name>
</gene>
<dbReference type="RefSeq" id="WP_245950065.1">
    <property type="nucleotide sequence ID" value="NZ_QTUA01000001.1"/>
</dbReference>
<evidence type="ECO:0000259" key="3">
    <source>
        <dbReference type="Pfam" id="PF00534"/>
    </source>
</evidence>
<dbReference type="InterPro" id="IPR001296">
    <property type="entry name" value="Glyco_trans_1"/>
</dbReference>
<keyword evidence="5" id="KW-1185">Reference proteome</keyword>
<dbReference type="PANTHER" id="PTHR45947">
    <property type="entry name" value="SULFOQUINOVOSYL TRANSFERASE SQD2"/>
    <property type="match status" value="1"/>
</dbReference>